<gene>
    <name evidence="1" type="ORF">E0946_06470</name>
</gene>
<evidence type="ECO:0000313" key="1">
    <source>
        <dbReference type="EMBL" id="TDF72561.1"/>
    </source>
</evidence>
<proteinExistence type="predicted"/>
<protein>
    <submittedName>
        <fullName evidence="1">Uncharacterized protein</fullName>
    </submittedName>
</protein>
<name>A0AC61QHW7_9BACT</name>
<sequence length="508" mass="58593">MSYDLFVDLRAIQNYIFSSNKLKDNIGASYIVSTLLNKVEGKDLCKNSSGDIKSDSGSENKEEEKGFCGGGNLYLQCKTEDEAKNIVRNLSKRIFEKAPGLSFNAVILKAEEEKDFSYRMQRLYQKMAEEKRTHHQITTLPSYGINAQCSAGPLSAQYQDPFEKDKYISEVVYTKRIKLLKNDKENDKEDDTISDEYSQYLSDDFKLTEEFLEISPLKGEDSHIAVVHIDGNGIGAIFSTLKTLSDYQEFSKKLNNDMQQALRETIKILEDKIRKGEWDYNYKTVNVENVLKYILPLRPIYIGGDDITFVCEGRLGIELSCIFIEEVQKLLNRDDVSFCAGVAIAKTNFPFFQIYKAADALCRSAKNKRLQDIKEEVAKKSDSYIDFHMINSSVYSNLEKVRKIQYTSISGKNILYYRPYKLSEMKKQIENAKNFARTWPNSKLAKFREVLYKSEDELTAFKQDINTKINLPLFYDGFQDFANSDDFFFDNKTIFLDIIELIDLLPEE</sequence>
<dbReference type="Proteomes" id="UP000294588">
    <property type="component" value="Unassembled WGS sequence"/>
</dbReference>
<comment type="caution">
    <text evidence="1">The sequence shown here is derived from an EMBL/GenBank/DDBJ whole genome shotgun (WGS) entry which is preliminary data.</text>
</comment>
<keyword evidence="2" id="KW-1185">Reference proteome</keyword>
<dbReference type="EMBL" id="SMOG01000026">
    <property type="protein sequence ID" value="TDF72561.1"/>
    <property type="molecule type" value="Genomic_DNA"/>
</dbReference>
<organism evidence="1 2">
    <name type="scientific">Candidatus Syntrophosphaera thermopropionivorans</name>
    <dbReference type="NCBI Taxonomy" id="2593015"/>
    <lineage>
        <taxon>Bacteria</taxon>
        <taxon>Pseudomonadati</taxon>
        <taxon>Candidatus Cloacimonadota</taxon>
        <taxon>Candidatus Cloacimonadia</taxon>
        <taxon>Candidatus Cloacimonadales</taxon>
        <taxon>Candidatus Cloacimonadaceae</taxon>
        <taxon>Candidatus Syntrophosphaera</taxon>
    </lineage>
</organism>
<reference evidence="1" key="1">
    <citation type="submission" date="2019-03" db="EMBL/GenBank/DDBJ databases">
        <title>Candidatus Syntrophosphaera thermopropionivorans: a novel player in syntrophic propionate oxidation during anaerobic digestion.</title>
        <authorList>
            <person name="Dyksma S."/>
        </authorList>
    </citation>
    <scope>NUCLEOTIDE SEQUENCE</scope>
    <source>
        <strain evidence="1">W5</strain>
    </source>
</reference>
<evidence type="ECO:0000313" key="2">
    <source>
        <dbReference type="Proteomes" id="UP000294588"/>
    </source>
</evidence>
<accession>A0AC61QHW7</accession>